<sequence length="43" mass="4665">MVSLLLLSRLSNVQARAFAAPSNLPGGAVLTYDERSTREGFKQ</sequence>
<name>A0A6J4PZZ4_9ACTN</name>
<evidence type="ECO:0000313" key="1">
    <source>
        <dbReference type="EMBL" id="CAA9430400.1"/>
    </source>
</evidence>
<proteinExistence type="predicted"/>
<accession>A0A6J4PZZ4</accession>
<dbReference type="EMBL" id="CADCVB010000110">
    <property type="protein sequence ID" value="CAA9430400.1"/>
    <property type="molecule type" value="Genomic_DNA"/>
</dbReference>
<protein>
    <submittedName>
        <fullName evidence="1">Uncharacterized protein</fullName>
    </submittedName>
</protein>
<reference evidence="1" key="1">
    <citation type="submission" date="2020-02" db="EMBL/GenBank/DDBJ databases">
        <authorList>
            <person name="Meier V. D."/>
        </authorList>
    </citation>
    <scope>NUCLEOTIDE SEQUENCE</scope>
    <source>
        <strain evidence="1">AVDCRST_MAG78</strain>
    </source>
</reference>
<gene>
    <name evidence="1" type="ORF">AVDCRST_MAG78-1648</name>
</gene>
<dbReference type="AlphaFoldDB" id="A0A6J4PZZ4"/>
<organism evidence="1">
    <name type="scientific">uncultured Rubrobacteraceae bacterium</name>
    <dbReference type="NCBI Taxonomy" id="349277"/>
    <lineage>
        <taxon>Bacteria</taxon>
        <taxon>Bacillati</taxon>
        <taxon>Actinomycetota</taxon>
        <taxon>Rubrobacteria</taxon>
        <taxon>Rubrobacterales</taxon>
        <taxon>Rubrobacteraceae</taxon>
        <taxon>environmental samples</taxon>
    </lineage>
</organism>